<dbReference type="Pfam" id="PF00872">
    <property type="entry name" value="Transposase_mut"/>
    <property type="match status" value="1"/>
</dbReference>
<evidence type="ECO:0000256" key="7">
    <source>
        <dbReference type="SAM" id="MobiDB-lite"/>
    </source>
</evidence>
<comment type="caution">
    <text evidence="8">The sequence shown here is derived from an EMBL/GenBank/DDBJ whole genome shotgun (WGS) entry which is preliminary data.</text>
</comment>
<evidence type="ECO:0000313" key="8">
    <source>
        <dbReference type="EMBL" id="NOT33043.1"/>
    </source>
</evidence>
<sequence>MKRRIRKELLDELLADYRGPEDFTGPDGLLKQLTGALVERALGAELTDHLGHEPGAPSTTGNARNGTSPKTLTTDQGDVPIEVPRDRNGTFEPQLVKKHQRRFTGFDDKILSMYARGMSVRDIQAHLSEIYGTEISPTLISTVTDAVVDEVAKWQARPLDPIWPIIYLDALVLKVRDQGVVQNKHVYLAMGISLEGKKEVLGLWMEPNEGAKFWLKVVTELKNRGVADVFVICCDGLKGFPQAIEAVFPQTIVQTCIVHLIRSSTRFVAWVNRKALIGDLRRVYAAETEEAALAALAEFEKKWGERYPMVAQSWRSNWERVRPYFAFAKDVRRILYTTNAIESLNFSLRKVTKARGHFPNDEAAFKLLYLAIRNREKKWTRQPQYWNLALNQFAIMFEGRLPA</sequence>
<evidence type="ECO:0000313" key="9">
    <source>
        <dbReference type="Proteomes" id="UP000580839"/>
    </source>
</evidence>
<name>A0A849SHK5_UNCEI</name>
<dbReference type="GO" id="GO:0004803">
    <property type="term" value="F:transposase activity"/>
    <property type="evidence" value="ECO:0007669"/>
    <property type="project" value="UniProtKB-UniRule"/>
</dbReference>
<evidence type="ECO:0000256" key="1">
    <source>
        <dbReference type="ARBA" id="ARBA00002190"/>
    </source>
</evidence>
<dbReference type="PROSITE" id="PS01007">
    <property type="entry name" value="TRANSPOSASE_MUTATOR"/>
    <property type="match status" value="1"/>
</dbReference>
<dbReference type="GO" id="GO:0006313">
    <property type="term" value="P:DNA transposition"/>
    <property type="evidence" value="ECO:0007669"/>
    <property type="project" value="UniProtKB-UniRule"/>
</dbReference>
<accession>A0A849SHK5</accession>
<comment type="function">
    <text evidence="1 6">Required for the transposition of the insertion element.</text>
</comment>
<comment type="similarity">
    <text evidence="2 6">Belongs to the transposase mutator family.</text>
</comment>
<protein>
    <recommendedName>
        <fullName evidence="6">Mutator family transposase</fullName>
    </recommendedName>
</protein>
<evidence type="ECO:0000256" key="5">
    <source>
        <dbReference type="ARBA" id="ARBA00023172"/>
    </source>
</evidence>
<evidence type="ECO:0000256" key="2">
    <source>
        <dbReference type="ARBA" id="ARBA00010961"/>
    </source>
</evidence>
<keyword evidence="3 6" id="KW-0815">Transposition</keyword>
<evidence type="ECO:0000256" key="6">
    <source>
        <dbReference type="RuleBase" id="RU365089"/>
    </source>
</evidence>
<feature type="compositionally biased region" description="Polar residues" evidence="7">
    <location>
        <begin position="57"/>
        <end position="76"/>
    </location>
</feature>
<dbReference type="PANTHER" id="PTHR33217">
    <property type="entry name" value="TRANSPOSASE FOR INSERTION SEQUENCE ELEMENT IS1081"/>
    <property type="match status" value="1"/>
</dbReference>
<feature type="region of interest" description="Disordered" evidence="7">
    <location>
        <begin position="48"/>
        <end position="91"/>
    </location>
</feature>
<evidence type="ECO:0000256" key="3">
    <source>
        <dbReference type="ARBA" id="ARBA00022578"/>
    </source>
</evidence>
<keyword evidence="5 6" id="KW-0233">DNA recombination</keyword>
<dbReference type="EMBL" id="JABFRW010000026">
    <property type="protein sequence ID" value="NOT33043.1"/>
    <property type="molecule type" value="Genomic_DNA"/>
</dbReference>
<gene>
    <name evidence="8" type="ORF">HOP12_02620</name>
</gene>
<keyword evidence="6" id="KW-0814">Transposable element</keyword>
<proteinExistence type="inferred from homology"/>
<keyword evidence="4 6" id="KW-0238">DNA-binding</keyword>
<reference evidence="8 9" key="1">
    <citation type="submission" date="2020-04" db="EMBL/GenBank/DDBJ databases">
        <title>Metagenomic profiling of ammonia- and methane-oxidizing microorganisms in a Dutch drinking water treatment plant.</title>
        <authorList>
            <person name="Poghosyan L."/>
            <person name="Leucker S."/>
        </authorList>
    </citation>
    <scope>NUCLEOTIDE SEQUENCE [LARGE SCALE GENOMIC DNA]</scope>
    <source>
        <strain evidence="8">S-RSF-IL-03</strain>
    </source>
</reference>
<dbReference type="AlphaFoldDB" id="A0A849SHK5"/>
<dbReference type="PANTHER" id="PTHR33217:SF5">
    <property type="entry name" value="MUTATOR FAMILY TRANSPOSASE"/>
    <property type="match status" value="1"/>
</dbReference>
<organism evidence="8 9">
    <name type="scientific">Eiseniibacteriota bacterium</name>
    <dbReference type="NCBI Taxonomy" id="2212470"/>
    <lineage>
        <taxon>Bacteria</taxon>
        <taxon>Candidatus Eiseniibacteriota</taxon>
    </lineage>
</organism>
<dbReference type="NCBIfam" id="NF033543">
    <property type="entry name" value="transpos_IS256"/>
    <property type="match status" value="1"/>
</dbReference>
<dbReference type="InterPro" id="IPR001207">
    <property type="entry name" value="Transposase_mutator"/>
</dbReference>
<evidence type="ECO:0000256" key="4">
    <source>
        <dbReference type="ARBA" id="ARBA00023125"/>
    </source>
</evidence>
<dbReference type="GO" id="GO:0003677">
    <property type="term" value="F:DNA binding"/>
    <property type="evidence" value="ECO:0007669"/>
    <property type="project" value="UniProtKB-UniRule"/>
</dbReference>
<dbReference type="Proteomes" id="UP000580839">
    <property type="component" value="Unassembled WGS sequence"/>
</dbReference>